<sequence length="409" mass="43529">MHVHTMSPARRGRRAGQALARTASFALAAVLSLAAGLPAQALPRKAAASTPSTLQQALEELQSRSVLPGYCVAVVDGAGVRYAKGFGYADLAGKRPYTPDTVQPVASLAKPVLAVALMQQVQIGALALDTDISRQLPFDVHNPHYAQAPITLRQLATHSSGIVDREPFYTQSYGKGAPASFDTRDFLKAYLVAPGASYNEANFSKTSPGSTYRYSNLGSALVALAVEYKAGSPYRMLTRERIFQKLGMSGSGWTPSDTQGPQATLYDKNKKPLAPYSFPAYAASGMYSSCNDMGKFLAEMISGYTGRAGLLSSASYKTMFGPAWPKGEQPKGVRAGDGLDQGLFWQRTASGELGHNGGDAGVTAQMSFNPATGTGRVLITNISDGDRPDVARELANLWQVLGKFEQNPD</sequence>
<dbReference type="PANTHER" id="PTHR46825:SF9">
    <property type="entry name" value="BETA-LACTAMASE-RELATED DOMAIN-CONTAINING PROTEIN"/>
    <property type="match status" value="1"/>
</dbReference>
<reference evidence="4" key="1">
    <citation type="submission" date="2016-10" db="EMBL/GenBank/DDBJ databases">
        <authorList>
            <person name="Varghese N."/>
            <person name="Submissions S."/>
        </authorList>
    </citation>
    <scope>NUCLEOTIDE SEQUENCE [LARGE SCALE GENOMIC DNA]</scope>
    <source>
        <strain evidence="4">UNC178MFTsu3.1</strain>
    </source>
</reference>
<proteinExistence type="predicted"/>
<dbReference type="Pfam" id="PF00144">
    <property type="entry name" value="Beta-lactamase"/>
    <property type="match status" value="1"/>
</dbReference>
<dbReference type="RefSeq" id="WP_026635508.1">
    <property type="nucleotide sequence ID" value="NZ_FONH01000005.1"/>
</dbReference>
<name>A0A1I2EVU7_9GAMM</name>
<dbReference type="SUPFAM" id="SSF56601">
    <property type="entry name" value="beta-lactamase/transpeptidase-like"/>
    <property type="match status" value="1"/>
</dbReference>
<accession>A0A1I2EVU7</accession>
<dbReference type="Proteomes" id="UP000199477">
    <property type="component" value="Unassembled WGS sequence"/>
</dbReference>
<feature type="domain" description="Beta-lactamase-related" evidence="2">
    <location>
        <begin position="55"/>
        <end position="392"/>
    </location>
</feature>
<dbReference type="EMBL" id="FONH01000005">
    <property type="protein sequence ID" value="SFE97224.1"/>
    <property type="molecule type" value="Genomic_DNA"/>
</dbReference>
<dbReference type="InterPro" id="IPR012338">
    <property type="entry name" value="Beta-lactam/transpept-like"/>
</dbReference>
<dbReference type="InterPro" id="IPR001466">
    <property type="entry name" value="Beta-lactam-related"/>
</dbReference>
<evidence type="ECO:0000313" key="3">
    <source>
        <dbReference type="EMBL" id="SFE97224.1"/>
    </source>
</evidence>
<dbReference type="InterPro" id="IPR050491">
    <property type="entry name" value="AmpC-like"/>
</dbReference>
<dbReference type="PANTHER" id="PTHR46825">
    <property type="entry name" value="D-ALANYL-D-ALANINE-CARBOXYPEPTIDASE/ENDOPEPTIDASE AMPH"/>
    <property type="match status" value="1"/>
</dbReference>
<evidence type="ECO:0000256" key="1">
    <source>
        <dbReference type="SAM" id="SignalP"/>
    </source>
</evidence>
<gene>
    <name evidence="3" type="ORF">SAMN02799615_02129</name>
</gene>
<organism evidence="3 4">
    <name type="scientific">Dyella marensis</name>
    <dbReference type="NCBI Taxonomy" id="500610"/>
    <lineage>
        <taxon>Bacteria</taxon>
        <taxon>Pseudomonadati</taxon>
        <taxon>Pseudomonadota</taxon>
        <taxon>Gammaproteobacteria</taxon>
        <taxon>Lysobacterales</taxon>
        <taxon>Rhodanobacteraceae</taxon>
        <taxon>Dyella</taxon>
    </lineage>
</organism>
<protein>
    <submittedName>
        <fullName evidence="3">CubicO group peptidase, beta-lactamase class C family</fullName>
    </submittedName>
</protein>
<dbReference type="STRING" id="500610.SAMN02799615_02129"/>
<evidence type="ECO:0000259" key="2">
    <source>
        <dbReference type="Pfam" id="PF00144"/>
    </source>
</evidence>
<feature type="chain" id="PRO_5011612285" evidence="1">
    <location>
        <begin position="42"/>
        <end position="409"/>
    </location>
</feature>
<evidence type="ECO:0000313" key="4">
    <source>
        <dbReference type="Proteomes" id="UP000199477"/>
    </source>
</evidence>
<keyword evidence="4" id="KW-1185">Reference proteome</keyword>
<dbReference type="AlphaFoldDB" id="A0A1I2EVU7"/>
<dbReference type="Gene3D" id="3.40.710.10">
    <property type="entry name" value="DD-peptidase/beta-lactamase superfamily"/>
    <property type="match status" value="1"/>
</dbReference>
<keyword evidence="1" id="KW-0732">Signal</keyword>
<feature type="signal peptide" evidence="1">
    <location>
        <begin position="1"/>
        <end position="41"/>
    </location>
</feature>